<proteinExistence type="inferred from homology"/>
<comment type="caution">
    <text evidence="12">The sequence shown here is derived from an EMBL/GenBank/DDBJ whole genome shotgun (WGS) entry which is preliminary data.</text>
</comment>
<dbReference type="GO" id="GO:0032977">
    <property type="term" value="F:membrane insertase activity"/>
    <property type="evidence" value="ECO:0007669"/>
    <property type="project" value="InterPro"/>
</dbReference>
<dbReference type="GO" id="GO:0015031">
    <property type="term" value="P:protein transport"/>
    <property type="evidence" value="ECO:0007669"/>
    <property type="project" value="UniProtKB-KW"/>
</dbReference>
<dbReference type="InterPro" id="IPR028055">
    <property type="entry name" value="YidC/Oxa/ALB_C"/>
</dbReference>
<dbReference type="AlphaFoldDB" id="A0A0G0Q8R5"/>
<keyword evidence="2" id="KW-0813">Transport</keyword>
<dbReference type="NCBIfam" id="TIGR03592">
    <property type="entry name" value="yidC_oxa1_cterm"/>
    <property type="match status" value="1"/>
</dbReference>
<dbReference type="Pfam" id="PF02096">
    <property type="entry name" value="60KD_IMP"/>
    <property type="match status" value="1"/>
</dbReference>
<evidence type="ECO:0000256" key="10">
    <source>
        <dbReference type="SAM" id="Phobius"/>
    </source>
</evidence>
<comment type="subcellular location">
    <subcellularLocation>
        <location evidence="1">Cell membrane</location>
        <topology evidence="1">Multi-pass membrane protein</topology>
    </subcellularLocation>
    <subcellularLocation>
        <location evidence="9">Membrane</location>
        <topology evidence="9">Multi-pass membrane protein</topology>
    </subcellularLocation>
</comment>
<dbReference type="InterPro" id="IPR001708">
    <property type="entry name" value="YidC/ALB3/OXA1/COX18"/>
</dbReference>
<keyword evidence="7 10" id="KW-0472">Membrane</keyword>
<evidence type="ECO:0000256" key="1">
    <source>
        <dbReference type="ARBA" id="ARBA00004651"/>
    </source>
</evidence>
<reference evidence="12 13" key="1">
    <citation type="journal article" date="2015" name="Nature">
        <title>rRNA introns, odd ribosomes, and small enigmatic genomes across a large radiation of phyla.</title>
        <authorList>
            <person name="Brown C.T."/>
            <person name="Hug L.A."/>
            <person name="Thomas B.C."/>
            <person name="Sharon I."/>
            <person name="Castelle C.J."/>
            <person name="Singh A."/>
            <person name="Wilkins M.J."/>
            <person name="Williams K.H."/>
            <person name="Banfield J.F."/>
        </authorList>
    </citation>
    <scope>NUCLEOTIDE SEQUENCE [LARGE SCALE GENOMIC DNA]</scope>
</reference>
<keyword evidence="3" id="KW-1003">Cell membrane</keyword>
<organism evidence="12 13">
    <name type="scientific">Candidatus Falkowbacteria bacterium GW2011_GWF2_39_8</name>
    <dbReference type="NCBI Taxonomy" id="1618642"/>
    <lineage>
        <taxon>Bacteria</taxon>
        <taxon>Candidatus Falkowiibacteriota</taxon>
    </lineage>
</organism>
<evidence type="ECO:0000256" key="4">
    <source>
        <dbReference type="ARBA" id="ARBA00022692"/>
    </source>
</evidence>
<dbReference type="Proteomes" id="UP000034137">
    <property type="component" value="Unassembled WGS sequence"/>
</dbReference>
<gene>
    <name evidence="12" type="ORF">UT64_C0004G0008</name>
</gene>
<feature type="domain" description="Membrane insertase YidC/Oxa/ALB C-terminal" evidence="11">
    <location>
        <begin position="30"/>
        <end position="234"/>
    </location>
</feature>
<evidence type="ECO:0000256" key="6">
    <source>
        <dbReference type="ARBA" id="ARBA00022989"/>
    </source>
</evidence>
<evidence type="ECO:0000313" key="13">
    <source>
        <dbReference type="Proteomes" id="UP000034137"/>
    </source>
</evidence>
<dbReference type="PANTHER" id="PTHR12428">
    <property type="entry name" value="OXA1"/>
    <property type="match status" value="1"/>
</dbReference>
<dbReference type="GO" id="GO:0005886">
    <property type="term" value="C:plasma membrane"/>
    <property type="evidence" value="ECO:0007669"/>
    <property type="project" value="UniProtKB-SubCell"/>
</dbReference>
<evidence type="ECO:0000256" key="5">
    <source>
        <dbReference type="ARBA" id="ARBA00022927"/>
    </source>
</evidence>
<dbReference type="CDD" id="cd20070">
    <property type="entry name" value="5TM_YidC_Alb3"/>
    <property type="match status" value="1"/>
</dbReference>
<accession>A0A0G0Q8R5</accession>
<comment type="similarity">
    <text evidence="9">Belongs to the OXA1/ALB3/YidC family.</text>
</comment>
<keyword evidence="5" id="KW-0653">Protein transport</keyword>
<keyword evidence="4 9" id="KW-0812">Transmembrane</keyword>
<evidence type="ECO:0000256" key="3">
    <source>
        <dbReference type="ARBA" id="ARBA00022475"/>
    </source>
</evidence>
<dbReference type="InterPro" id="IPR047196">
    <property type="entry name" value="YidC_ALB_C"/>
</dbReference>
<sequence length="250" mass="28554">MAYLFHTIFYQPIFNLLIFLYNIIPGHDLAFAIIILTIIIKLILLPLSKQSIKSQKALQELQPKIEELKKQHGSNKEEMARATMALYKENKINPFSSCLPLLLQLPFFFAVFQVFRDFNIAGNIEKNIYSFVAKPETVNVMGFFNTMDLAKPSIPLAVLAGLAQFWQAKMMMTKQPVPPISSESKDENITAIMNKQMLYMMPALTVFIGITMPGGLSLYWLTITLLTALQQLYVFKHKAKEENKVEVIKQ</sequence>
<evidence type="ECO:0000256" key="2">
    <source>
        <dbReference type="ARBA" id="ARBA00022448"/>
    </source>
</evidence>
<keyword evidence="6 10" id="KW-1133">Transmembrane helix</keyword>
<dbReference type="EMBL" id="LBXO01000004">
    <property type="protein sequence ID" value="KKR33701.1"/>
    <property type="molecule type" value="Genomic_DNA"/>
</dbReference>
<feature type="transmembrane region" description="Helical" evidence="10">
    <location>
        <begin position="7"/>
        <end position="24"/>
    </location>
</feature>
<evidence type="ECO:0000256" key="8">
    <source>
        <dbReference type="ARBA" id="ARBA00023186"/>
    </source>
</evidence>
<evidence type="ECO:0000256" key="7">
    <source>
        <dbReference type="ARBA" id="ARBA00023136"/>
    </source>
</evidence>
<protein>
    <submittedName>
        <fullName evidence="12">Membrane protein insertase, YidC/Oxa1 family</fullName>
    </submittedName>
</protein>
<evidence type="ECO:0000259" key="11">
    <source>
        <dbReference type="Pfam" id="PF02096"/>
    </source>
</evidence>
<evidence type="ECO:0000313" key="12">
    <source>
        <dbReference type="EMBL" id="KKR33701.1"/>
    </source>
</evidence>
<name>A0A0G0Q8R5_9BACT</name>
<keyword evidence="8" id="KW-0143">Chaperone</keyword>
<dbReference type="PATRIC" id="fig|1618642.3.peg.134"/>
<dbReference type="PANTHER" id="PTHR12428:SF65">
    <property type="entry name" value="CYTOCHROME C OXIDASE ASSEMBLY PROTEIN COX18, MITOCHONDRIAL"/>
    <property type="match status" value="1"/>
</dbReference>
<feature type="transmembrane region" description="Helical" evidence="10">
    <location>
        <begin position="30"/>
        <end position="47"/>
    </location>
</feature>
<evidence type="ECO:0000256" key="9">
    <source>
        <dbReference type="RuleBase" id="RU003945"/>
    </source>
</evidence>
<dbReference type="GO" id="GO:0051205">
    <property type="term" value="P:protein insertion into membrane"/>
    <property type="evidence" value="ECO:0007669"/>
    <property type="project" value="TreeGrafter"/>
</dbReference>